<dbReference type="AlphaFoldDB" id="W1UZ33"/>
<dbReference type="Proteomes" id="UP000018855">
    <property type="component" value="Unassembled WGS sequence"/>
</dbReference>
<evidence type="ECO:0000313" key="2">
    <source>
        <dbReference type="Proteomes" id="UP000018855"/>
    </source>
</evidence>
<name>W1UZ33_9FIRM</name>
<comment type="caution">
    <text evidence="1">The sequence shown here is derived from an EMBL/GenBank/DDBJ whole genome shotgun (WGS) entry which is preliminary data.</text>
</comment>
<evidence type="ECO:0000313" key="1">
    <source>
        <dbReference type="EMBL" id="ETI97969.1"/>
    </source>
</evidence>
<reference evidence="1 2" key="1">
    <citation type="submission" date="2013-12" db="EMBL/GenBank/DDBJ databases">
        <title>A Varibaculum cambriense genome reconstructed from a premature infant gut community with otherwise low bacterial novelty that shifts toward anaerobic metabolism during the third week of life.</title>
        <authorList>
            <person name="Brown C.T."/>
            <person name="Sharon I."/>
            <person name="Thomas B.C."/>
            <person name="Castelle C.J."/>
            <person name="Morowitz M.J."/>
            <person name="Banfield J.F."/>
        </authorList>
    </citation>
    <scope>NUCLEOTIDE SEQUENCE [LARGE SCALE GENOMIC DNA]</scope>
    <source>
        <strain evidence="2">DORA_11</strain>
    </source>
</reference>
<sequence>MVGGSSLEGFTVSSANKVMVRRHILLGVRMHGKGVVLMLVGLLELLHGDWGRYKYLLRQKVTQELWAVI</sequence>
<dbReference type="EMBL" id="AZMJ01000567">
    <property type="protein sequence ID" value="ETI97969.1"/>
    <property type="molecule type" value="Genomic_DNA"/>
</dbReference>
<organism evidence="1 2">
    <name type="scientific">Veillonella dispar DORA_11</name>
    <dbReference type="NCBI Taxonomy" id="1403949"/>
    <lineage>
        <taxon>Bacteria</taxon>
        <taxon>Bacillati</taxon>
        <taxon>Bacillota</taxon>
        <taxon>Negativicutes</taxon>
        <taxon>Veillonellales</taxon>
        <taxon>Veillonellaceae</taxon>
        <taxon>Veillonella</taxon>
    </lineage>
</organism>
<protein>
    <submittedName>
        <fullName evidence="1">Uncharacterized protein</fullName>
    </submittedName>
</protein>
<gene>
    <name evidence="1" type="ORF">Q619_VDC00567G0018</name>
</gene>
<proteinExistence type="predicted"/>
<accession>W1UZ33</accession>